<proteinExistence type="predicted"/>
<dbReference type="AlphaFoldDB" id="A0A9P6NZK2"/>
<gene>
    <name evidence="2" type="ORF">CROQUDRAFT_141649</name>
</gene>
<sequence>MKHFSVLIIFLFLIYAHQESCHPSKSENLALNSRSTKTLSQRNQEQNGAWLNVKTNCTKAYKYLPSPLKVGDAINATRQLETSDTAVSQCGIAVKERKKES</sequence>
<evidence type="ECO:0000313" key="2">
    <source>
        <dbReference type="EMBL" id="KAG0152371.1"/>
    </source>
</evidence>
<feature type="signal peptide" evidence="1">
    <location>
        <begin position="1"/>
        <end position="18"/>
    </location>
</feature>
<keyword evidence="1" id="KW-0732">Signal</keyword>
<evidence type="ECO:0000256" key="1">
    <source>
        <dbReference type="SAM" id="SignalP"/>
    </source>
</evidence>
<dbReference type="EMBL" id="MU167208">
    <property type="protein sequence ID" value="KAG0152371.1"/>
    <property type="molecule type" value="Genomic_DNA"/>
</dbReference>
<comment type="caution">
    <text evidence="2">The sequence shown here is derived from an EMBL/GenBank/DDBJ whole genome shotgun (WGS) entry which is preliminary data.</text>
</comment>
<name>A0A9P6NZK2_9BASI</name>
<reference evidence="2" key="1">
    <citation type="submission" date="2013-11" db="EMBL/GenBank/DDBJ databases">
        <title>Genome sequence of the fusiform rust pathogen reveals effectors for host alternation and coevolution with pine.</title>
        <authorList>
            <consortium name="DOE Joint Genome Institute"/>
            <person name="Smith K."/>
            <person name="Pendleton A."/>
            <person name="Kubisiak T."/>
            <person name="Anderson C."/>
            <person name="Salamov A."/>
            <person name="Aerts A."/>
            <person name="Riley R."/>
            <person name="Clum A."/>
            <person name="Lindquist E."/>
            <person name="Ence D."/>
            <person name="Campbell M."/>
            <person name="Kronenberg Z."/>
            <person name="Feau N."/>
            <person name="Dhillon B."/>
            <person name="Hamelin R."/>
            <person name="Burleigh J."/>
            <person name="Smith J."/>
            <person name="Yandell M."/>
            <person name="Nelson C."/>
            <person name="Grigoriev I."/>
            <person name="Davis J."/>
        </authorList>
    </citation>
    <scope>NUCLEOTIDE SEQUENCE</scope>
    <source>
        <strain evidence="2">G11</strain>
    </source>
</reference>
<evidence type="ECO:0000313" key="3">
    <source>
        <dbReference type="Proteomes" id="UP000886653"/>
    </source>
</evidence>
<keyword evidence="3" id="KW-1185">Reference proteome</keyword>
<accession>A0A9P6NZK2</accession>
<organism evidence="2 3">
    <name type="scientific">Cronartium quercuum f. sp. fusiforme G11</name>
    <dbReference type="NCBI Taxonomy" id="708437"/>
    <lineage>
        <taxon>Eukaryota</taxon>
        <taxon>Fungi</taxon>
        <taxon>Dikarya</taxon>
        <taxon>Basidiomycota</taxon>
        <taxon>Pucciniomycotina</taxon>
        <taxon>Pucciniomycetes</taxon>
        <taxon>Pucciniales</taxon>
        <taxon>Coleosporiaceae</taxon>
        <taxon>Cronartium</taxon>
    </lineage>
</organism>
<dbReference type="Proteomes" id="UP000886653">
    <property type="component" value="Unassembled WGS sequence"/>
</dbReference>
<feature type="chain" id="PRO_5040351798" evidence="1">
    <location>
        <begin position="19"/>
        <end position="101"/>
    </location>
</feature>
<protein>
    <submittedName>
        <fullName evidence="2">Uncharacterized protein</fullName>
    </submittedName>
</protein>